<proteinExistence type="predicted"/>
<dbReference type="Gene3D" id="3.40.570.10">
    <property type="entry name" value="Extracellular Endonuclease, subunit A"/>
    <property type="match status" value="1"/>
</dbReference>
<evidence type="ECO:0000256" key="1">
    <source>
        <dbReference type="SAM" id="MobiDB-lite"/>
    </source>
</evidence>
<dbReference type="InterPro" id="IPR035451">
    <property type="entry name" value="Ada-like_dom_sf"/>
</dbReference>
<sequence>MRNSLKKGLASLAMFAALVGFGVQNTSNQPTAVQAATLTKKKLPGLNYHQKSIVTVNNNHPYFSKSTMSTKKGAWQKYSNLDSLNRAREANALLSQRLMPKTQRESLYWDPTGWHNKRIAGGWLYNRCHLIGYQLTGQNNNPKNLITGTRQLNDPDMLKYENMVARYVKSSKKHYVRYRVTPIFRGRELLARGVEMEGQSVGSNAVRFNVYIFNVQPGVKLNYTNGTSVVSKAARTVVKAAKKYRPKKVTKKSAKKSVKKSAKKSAKKSVKKSAKKTSKKKVYTSAARGKIIGNKRSKIYHVPGQAGYHMNSSNAVYFSSERAAKAAGYRKAKR</sequence>
<feature type="region of interest" description="Disordered" evidence="1">
    <location>
        <begin position="242"/>
        <end position="285"/>
    </location>
</feature>
<accession>K0NNE8</accession>
<evidence type="ECO:0000313" key="5">
    <source>
        <dbReference type="Proteomes" id="UP000009325"/>
    </source>
</evidence>
<organism evidence="4 5">
    <name type="scientific">Lactobacillus equicursoris 66c</name>
    <dbReference type="NCBI Taxonomy" id="872326"/>
    <lineage>
        <taxon>Bacteria</taxon>
        <taxon>Bacillati</taxon>
        <taxon>Bacillota</taxon>
        <taxon>Bacilli</taxon>
        <taxon>Lactobacillales</taxon>
        <taxon>Lactobacillaceae</taxon>
        <taxon>Lactobacillus</taxon>
    </lineage>
</organism>
<dbReference type="RefSeq" id="WP_009557720.1">
    <property type="nucleotide sequence ID" value="NZ_CALZ01000053.1"/>
</dbReference>
<evidence type="ECO:0000313" key="4">
    <source>
        <dbReference type="EMBL" id="CCK83194.1"/>
    </source>
</evidence>
<protein>
    <submittedName>
        <fullName evidence="4">Prophage Lp1 protein 65</fullName>
    </submittedName>
</protein>
<dbReference type="AlphaFoldDB" id="K0NNE8"/>
<dbReference type="InterPro" id="IPR044929">
    <property type="entry name" value="DNA/RNA_non-sp_Endonuclease_sf"/>
</dbReference>
<feature type="chain" id="PRO_5039338762" evidence="2">
    <location>
        <begin position="23"/>
        <end position="334"/>
    </location>
</feature>
<dbReference type="EMBL" id="CALZ01000053">
    <property type="protein sequence ID" value="CCK83194.1"/>
    <property type="molecule type" value="Genomic_DNA"/>
</dbReference>
<dbReference type="InterPro" id="IPR044927">
    <property type="entry name" value="Endonuclea_NS_2"/>
</dbReference>
<feature type="domain" description="Type VII secretion system protein EssD-like" evidence="3">
    <location>
        <begin position="69"/>
        <end position="201"/>
    </location>
</feature>
<keyword evidence="2" id="KW-0732">Signal</keyword>
<comment type="caution">
    <text evidence="4">The sequence shown here is derived from an EMBL/GenBank/DDBJ whole genome shotgun (WGS) entry which is preliminary data.</text>
</comment>
<dbReference type="SUPFAM" id="SSF57884">
    <property type="entry name" value="Ada DNA repair protein, N-terminal domain (N-Ada 10)"/>
    <property type="match status" value="1"/>
</dbReference>
<gene>
    <name evidence="4" type="ORF">BN146_02795</name>
</gene>
<reference evidence="4 5" key="1">
    <citation type="submission" date="2012-08" db="EMBL/GenBank/DDBJ databases">
        <title>Draft Genome Sequences of Lactobacillus equicursoris CIP 110162T, isolated from thoroughbred racehorse feces and Lactobacillus sp. CRBIP 24.137 isolated from urine of human.</title>
        <authorList>
            <person name="Cousin S."/>
            <person name="Loux V."/>
            <person name="Ma L."/>
            <person name="Creno S."/>
            <person name="Clermont D."/>
            <person name="Bizet C."/>
            <person name="Bouchier C."/>
        </authorList>
    </citation>
    <scope>NUCLEOTIDE SEQUENCE [LARGE SCALE GENOMIC DNA]</scope>
    <source>
        <strain evidence="4 5">66c</strain>
    </source>
</reference>
<feature type="compositionally biased region" description="Basic residues" evidence="1">
    <location>
        <begin position="242"/>
        <end position="282"/>
    </location>
</feature>
<dbReference type="Proteomes" id="UP000009325">
    <property type="component" value="Unassembled WGS sequence"/>
</dbReference>
<dbReference type="Gene3D" id="3.40.10.10">
    <property type="entry name" value="DNA Methylphosphotriester Repair Domain"/>
    <property type="match status" value="1"/>
</dbReference>
<evidence type="ECO:0000259" key="3">
    <source>
        <dbReference type="Pfam" id="PF13930"/>
    </source>
</evidence>
<name>K0NNE8_9LACO</name>
<feature type="signal peptide" evidence="2">
    <location>
        <begin position="1"/>
        <end position="22"/>
    </location>
</feature>
<evidence type="ECO:0000256" key="2">
    <source>
        <dbReference type="SAM" id="SignalP"/>
    </source>
</evidence>
<dbReference type="Pfam" id="PF13930">
    <property type="entry name" value="Endonuclea_NS_2"/>
    <property type="match status" value="1"/>
</dbReference>